<dbReference type="Gene3D" id="3.40.50.1390">
    <property type="entry name" value="Resolvase, N-terminal catalytic domain"/>
    <property type="match status" value="1"/>
</dbReference>
<dbReference type="Proteomes" id="UP001166402">
    <property type="component" value="Unassembled WGS sequence"/>
</dbReference>
<dbReference type="SUPFAM" id="SSF53041">
    <property type="entry name" value="Resolvase-like"/>
    <property type="match status" value="1"/>
</dbReference>
<feature type="domain" description="Recombinase" evidence="3">
    <location>
        <begin position="168"/>
        <end position="307"/>
    </location>
</feature>
<dbReference type="InterPro" id="IPR011109">
    <property type="entry name" value="DNA_bind_recombinase_dom"/>
</dbReference>
<proteinExistence type="predicted"/>
<dbReference type="InterPro" id="IPR038109">
    <property type="entry name" value="DNA_bind_recomb_sf"/>
</dbReference>
<sequence length="525" mass="61920">MLKDNVLNKTWNCAVYCRLSKEDLNKGYSESIQTQEKELTRFVYENNWHLVDVYIDDGVSGTTFERDDFKRMIDDVKNGLINCIITKDLSRLGRDYIEMGRYLEKVFPEYGIRYIALNDGVDTLKGDDDSIPFRNVVNDMYAKDISKKIRFNLISKMKEGLYVGALAPYGYKKDPNNKNKLIPANDITTQAVKRIFLLYMEGFGKQKIAKILTDEGYPTPAGSKENFNNPNQKIKMWNSNAVHRILTNEVYIGTVVQHKRKKVSYKVKKVREVPEEEWIKKTHMHEPIIDEDIFWQVQDIIQRRSELKFRPGHITHLFSGKARCGDCGSYMGYFYDKDRKEPCWKLICGAFRKYGSKACTMHSIPEDKLKQIILDDLRTIAKEIVDYRELARIAEDSIEEKYMEQKNMYEGYKKKFSELQNTFKQMYYDKIKGLINDEQFKILSDEIQNEMNTYQNKLNEIEKQINSKDIKMILIQQAYEKIKAIIDMQDLNRQMVENLIDFIEIFNNNKVKIHYKFSNPQNYIS</sequence>
<dbReference type="Pfam" id="PF07508">
    <property type="entry name" value="Recombinase"/>
    <property type="match status" value="1"/>
</dbReference>
<keyword evidence="5" id="KW-1185">Reference proteome</keyword>
<dbReference type="Pfam" id="PF13408">
    <property type="entry name" value="Zn_ribbon_recom"/>
    <property type="match status" value="1"/>
</dbReference>
<accession>A0ABS4NCG8</accession>
<keyword evidence="1" id="KW-0175">Coiled coil</keyword>
<evidence type="ECO:0000313" key="5">
    <source>
        <dbReference type="Proteomes" id="UP001166402"/>
    </source>
</evidence>
<dbReference type="PROSITE" id="PS51736">
    <property type="entry name" value="RECOMBINASES_3"/>
    <property type="match status" value="1"/>
</dbReference>
<feature type="domain" description="Resolvase/invertase-type recombinase catalytic" evidence="2">
    <location>
        <begin position="12"/>
        <end position="168"/>
    </location>
</feature>
<name>A0ABS4NCG8_9THEO</name>
<comment type="caution">
    <text evidence="4">The sequence shown here is derived from an EMBL/GenBank/DDBJ whole genome shotgun (WGS) entry which is preliminary data.</text>
</comment>
<feature type="coiled-coil region" evidence="1">
    <location>
        <begin position="444"/>
        <end position="471"/>
    </location>
</feature>
<evidence type="ECO:0000259" key="2">
    <source>
        <dbReference type="PROSITE" id="PS51736"/>
    </source>
</evidence>
<dbReference type="PANTHER" id="PTHR30461:SF23">
    <property type="entry name" value="DNA RECOMBINASE-RELATED"/>
    <property type="match status" value="1"/>
</dbReference>
<dbReference type="InterPro" id="IPR036162">
    <property type="entry name" value="Resolvase-like_N_sf"/>
</dbReference>
<evidence type="ECO:0000313" key="4">
    <source>
        <dbReference type="EMBL" id="MBP2071364.1"/>
    </source>
</evidence>
<dbReference type="PROSITE" id="PS51737">
    <property type="entry name" value="RECOMBINASE_DNA_BIND"/>
    <property type="match status" value="1"/>
</dbReference>
<evidence type="ECO:0000256" key="1">
    <source>
        <dbReference type="SAM" id="Coils"/>
    </source>
</evidence>
<reference evidence="4" key="1">
    <citation type="submission" date="2021-03" db="EMBL/GenBank/DDBJ databases">
        <title>Genomic Encyclopedia of Type Strains, Phase IV (KMG-IV): sequencing the most valuable type-strain genomes for metagenomic binning, comparative biology and taxonomic classification.</title>
        <authorList>
            <person name="Goeker M."/>
        </authorList>
    </citation>
    <scope>NUCLEOTIDE SEQUENCE</scope>
    <source>
        <strain evidence="4">DSM 101588</strain>
    </source>
</reference>
<dbReference type="EMBL" id="JAGGLT010000007">
    <property type="protein sequence ID" value="MBP2071364.1"/>
    <property type="molecule type" value="Genomic_DNA"/>
</dbReference>
<dbReference type="InterPro" id="IPR050639">
    <property type="entry name" value="SSR_resolvase"/>
</dbReference>
<gene>
    <name evidence="4" type="ORF">J2Z80_000878</name>
</gene>
<dbReference type="SMART" id="SM00857">
    <property type="entry name" value="Resolvase"/>
    <property type="match status" value="1"/>
</dbReference>
<protein>
    <submittedName>
        <fullName evidence="4">DNA invertase Pin-like site-specific DNA recombinase</fullName>
    </submittedName>
</protein>
<dbReference type="InterPro" id="IPR025827">
    <property type="entry name" value="Zn_ribbon_recom_dom"/>
</dbReference>
<dbReference type="Gene3D" id="3.90.1750.20">
    <property type="entry name" value="Putative Large Serine Recombinase, Chain B, Domain 2"/>
    <property type="match status" value="1"/>
</dbReference>
<dbReference type="InterPro" id="IPR006119">
    <property type="entry name" value="Resolv_N"/>
</dbReference>
<dbReference type="Pfam" id="PF00239">
    <property type="entry name" value="Resolvase"/>
    <property type="match status" value="1"/>
</dbReference>
<evidence type="ECO:0000259" key="3">
    <source>
        <dbReference type="PROSITE" id="PS51737"/>
    </source>
</evidence>
<organism evidence="4 5">
    <name type="scientific">Thermoanaerobacterium butyriciformans</name>
    <dbReference type="NCBI Taxonomy" id="1702242"/>
    <lineage>
        <taxon>Bacteria</taxon>
        <taxon>Bacillati</taxon>
        <taxon>Bacillota</taxon>
        <taxon>Clostridia</taxon>
        <taxon>Thermoanaerobacterales</taxon>
        <taxon>Thermoanaerobacteraceae</taxon>
        <taxon>Thermoanaerobacterium</taxon>
    </lineage>
</organism>
<dbReference type="RefSeq" id="WP_209453285.1">
    <property type="nucleotide sequence ID" value="NZ_JAGGLT010000007.1"/>
</dbReference>
<dbReference type="PANTHER" id="PTHR30461">
    <property type="entry name" value="DNA-INVERTASE FROM LAMBDOID PROPHAGE"/>
    <property type="match status" value="1"/>
</dbReference>